<evidence type="ECO:0000256" key="3">
    <source>
        <dbReference type="ARBA" id="ARBA00022475"/>
    </source>
</evidence>
<dbReference type="Gene3D" id="3.40.710.10">
    <property type="entry name" value="DD-peptidase/beta-lactamase superfamily"/>
    <property type="match status" value="1"/>
</dbReference>
<keyword evidence="4" id="KW-0997">Cell inner membrane</keyword>
<evidence type="ECO:0000256" key="10">
    <source>
        <dbReference type="ARBA" id="ARBA00022989"/>
    </source>
</evidence>
<keyword evidence="5" id="KW-0645">Protease</keyword>
<keyword evidence="3" id="KW-1003">Cell membrane</keyword>
<keyword evidence="8" id="KW-0133">Cell shape</keyword>
<dbReference type="PANTHER" id="PTHR30627:SF2">
    <property type="entry name" value="PEPTIDOGLYCAN D,D-TRANSPEPTIDASE MRDA"/>
    <property type="match status" value="1"/>
</dbReference>
<name>A0A2M6WN98_9BACT</name>
<dbReference type="GO" id="GO:0071555">
    <property type="term" value="P:cell wall organization"/>
    <property type="evidence" value="ECO:0007669"/>
    <property type="project" value="UniProtKB-KW"/>
</dbReference>
<evidence type="ECO:0000256" key="7">
    <source>
        <dbReference type="ARBA" id="ARBA00022801"/>
    </source>
</evidence>
<comment type="caution">
    <text evidence="16">The sequence shown here is derived from an EMBL/GenBank/DDBJ whole genome shotgun (WGS) entry which is preliminary data.</text>
</comment>
<feature type="transmembrane region" description="Helical" evidence="13">
    <location>
        <begin position="63"/>
        <end position="83"/>
    </location>
</feature>
<dbReference type="Gene3D" id="3.30.1390.30">
    <property type="entry name" value="Penicillin-binding protein 2a, domain 3"/>
    <property type="match status" value="1"/>
</dbReference>
<feature type="domain" description="Penicillin-binding protein transpeptidase" evidence="14">
    <location>
        <begin position="327"/>
        <end position="655"/>
    </location>
</feature>
<evidence type="ECO:0000256" key="12">
    <source>
        <dbReference type="ARBA" id="ARBA00023316"/>
    </source>
</evidence>
<evidence type="ECO:0000259" key="14">
    <source>
        <dbReference type="Pfam" id="PF00905"/>
    </source>
</evidence>
<evidence type="ECO:0000256" key="11">
    <source>
        <dbReference type="ARBA" id="ARBA00023136"/>
    </source>
</evidence>
<feature type="domain" description="Penicillin-binding protein dimerisation" evidence="15">
    <location>
        <begin position="106"/>
        <end position="286"/>
    </location>
</feature>
<dbReference type="InterPro" id="IPR012338">
    <property type="entry name" value="Beta-lactam/transpept-like"/>
</dbReference>
<protein>
    <submittedName>
        <fullName evidence="16">Penicillin-binding protein 2</fullName>
    </submittedName>
</protein>
<dbReference type="SUPFAM" id="SSF56601">
    <property type="entry name" value="beta-lactamase/transpeptidase-like"/>
    <property type="match status" value="1"/>
</dbReference>
<dbReference type="InterPro" id="IPR017790">
    <property type="entry name" value="Penicillin-binding_protein_2"/>
</dbReference>
<sequence length="663" mass="73868">MKKILSKNFKNKDHPFSVRAGGFTDAKLTAGYRLRWTEEGMLGEREAETAGEKIGRNIAHQKINWLILIIAFSFLFLAARAAYLQIYQGNYYQELSQYNRLRRENINADRGVIYDSQKVILADNASIFYLQAIPADAFASEKEGYNLAVTTKLVGNVLGEEAEKDLDYLFLKYRQKQAEAYQPQVIAERLDYDKAMRLILQTKAIPGVSVGIRPQRQYNLPALSLSHLLGYTGVISEEEYDQLKPKYGLTDYVGKLGIEKFWENELRGEPGERYIEVDALGKEKRVINEKAKQDGLSLLLAIDSALQTKIEEELSVQLAAVGANRAAAVVINPNNGEIMALVSVPSFNGNDFAGKINAEKYRQLLTDKNQPLFNRAVSGEFPAGSTFKPVVAAAALQENIVNANTVFNSVGGLQIKSWFFPDWKPGGHGITDIRKALAWSVNTYFYYIGGGYNDFEGLGVRRVTDYARLFGLGAPLGIDLPNEATGFLPSKEWKESVKKEMWYIGDTYHLVIGQGDLTATPLQVAAYTSVFANGGVLYQPHLVKELLNSRGETAKIIEPKIIRHDFIEADNIKLVRQGMRDCVTYGSCVSLNSLPIASAGKTGTAQWSSDINKKTHSWFIGFAPYDNPTVVITVLIEEGGETTDAAVPVAKRVLEWYFKTQER</sequence>
<dbReference type="GO" id="GO:0009252">
    <property type="term" value="P:peptidoglycan biosynthetic process"/>
    <property type="evidence" value="ECO:0007669"/>
    <property type="project" value="UniProtKB-KW"/>
</dbReference>
<dbReference type="GO" id="GO:0005886">
    <property type="term" value="C:plasma membrane"/>
    <property type="evidence" value="ECO:0007669"/>
    <property type="project" value="UniProtKB-SubCell"/>
</dbReference>
<keyword evidence="10 13" id="KW-1133">Transmembrane helix</keyword>
<dbReference type="GO" id="GO:0008658">
    <property type="term" value="F:penicillin binding"/>
    <property type="evidence" value="ECO:0007669"/>
    <property type="project" value="InterPro"/>
</dbReference>
<evidence type="ECO:0000256" key="2">
    <source>
        <dbReference type="ARBA" id="ARBA00004236"/>
    </source>
</evidence>
<dbReference type="GO" id="GO:0006508">
    <property type="term" value="P:proteolysis"/>
    <property type="evidence" value="ECO:0007669"/>
    <property type="project" value="UniProtKB-KW"/>
</dbReference>
<dbReference type="EMBL" id="PFAS01000001">
    <property type="protein sequence ID" value="PIT94232.1"/>
    <property type="molecule type" value="Genomic_DNA"/>
</dbReference>
<reference evidence="17" key="1">
    <citation type="submission" date="2017-09" db="EMBL/GenBank/DDBJ databases">
        <title>Depth-based differentiation of microbial function through sediment-hosted aquifers and enrichment of novel symbionts in the deep terrestrial subsurface.</title>
        <authorList>
            <person name="Probst A.J."/>
            <person name="Ladd B."/>
            <person name="Jarett J.K."/>
            <person name="Geller-Mcgrath D.E."/>
            <person name="Sieber C.M.K."/>
            <person name="Emerson J.B."/>
            <person name="Anantharaman K."/>
            <person name="Thomas B.C."/>
            <person name="Malmstrom R."/>
            <person name="Stieglmeier M."/>
            <person name="Klingl A."/>
            <person name="Woyke T."/>
            <person name="Ryan C.M."/>
            <person name="Banfield J.F."/>
        </authorList>
    </citation>
    <scope>NUCLEOTIDE SEQUENCE [LARGE SCALE GENOMIC DNA]</scope>
</reference>
<evidence type="ECO:0000259" key="15">
    <source>
        <dbReference type="Pfam" id="PF03717"/>
    </source>
</evidence>
<gene>
    <name evidence="16" type="primary">mrdA</name>
    <name evidence="16" type="ORF">COU00_00020</name>
</gene>
<dbReference type="InterPro" id="IPR050515">
    <property type="entry name" value="Beta-lactam/transpept"/>
</dbReference>
<keyword evidence="11 13" id="KW-0472">Membrane</keyword>
<dbReference type="Gene3D" id="3.90.1310.10">
    <property type="entry name" value="Penicillin-binding protein 2a (Domain 2)"/>
    <property type="match status" value="1"/>
</dbReference>
<evidence type="ECO:0000256" key="1">
    <source>
        <dbReference type="ARBA" id="ARBA00004167"/>
    </source>
</evidence>
<dbReference type="PANTHER" id="PTHR30627">
    <property type="entry name" value="PEPTIDOGLYCAN D,D-TRANSPEPTIDASE"/>
    <property type="match status" value="1"/>
</dbReference>
<dbReference type="GO" id="GO:0009002">
    <property type="term" value="F:serine-type D-Ala-D-Ala carboxypeptidase activity"/>
    <property type="evidence" value="ECO:0007669"/>
    <property type="project" value="InterPro"/>
</dbReference>
<dbReference type="SUPFAM" id="SSF56519">
    <property type="entry name" value="Penicillin binding protein dimerisation domain"/>
    <property type="match status" value="1"/>
</dbReference>
<proteinExistence type="predicted"/>
<dbReference type="Pfam" id="PF00905">
    <property type="entry name" value="Transpeptidase"/>
    <property type="match status" value="1"/>
</dbReference>
<dbReference type="Pfam" id="PF03717">
    <property type="entry name" value="PBP_dimer"/>
    <property type="match status" value="1"/>
</dbReference>
<dbReference type="NCBIfam" id="TIGR03423">
    <property type="entry name" value="pbp2_mrdA"/>
    <property type="match status" value="1"/>
</dbReference>
<evidence type="ECO:0000313" key="16">
    <source>
        <dbReference type="EMBL" id="PIT94232.1"/>
    </source>
</evidence>
<dbReference type="GO" id="GO:0008360">
    <property type="term" value="P:regulation of cell shape"/>
    <property type="evidence" value="ECO:0007669"/>
    <property type="project" value="UniProtKB-KW"/>
</dbReference>
<keyword evidence="6 13" id="KW-0812">Transmembrane</keyword>
<keyword evidence="9" id="KW-0573">Peptidoglycan synthesis</keyword>
<evidence type="ECO:0000256" key="8">
    <source>
        <dbReference type="ARBA" id="ARBA00022960"/>
    </source>
</evidence>
<evidence type="ECO:0000256" key="4">
    <source>
        <dbReference type="ARBA" id="ARBA00022519"/>
    </source>
</evidence>
<evidence type="ECO:0000256" key="5">
    <source>
        <dbReference type="ARBA" id="ARBA00022670"/>
    </source>
</evidence>
<dbReference type="GO" id="GO:0071972">
    <property type="term" value="F:peptidoglycan L,D-transpeptidase activity"/>
    <property type="evidence" value="ECO:0007669"/>
    <property type="project" value="TreeGrafter"/>
</dbReference>
<comment type="subcellular location">
    <subcellularLocation>
        <location evidence="2">Cell membrane</location>
    </subcellularLocation>
    <subcellularLocation>
        <location evidence="1">Membrane</location>
        <topology evidence="1">Single-pass membrane protein</topology>
    </subcellularLocation>
</comment>
<keyword evidence="12" id="KW-0961">Cell wall biogenesis/degradation</keyword>
<evidence type="ECO:0000313" key="17">
    <source>
        <dbReference type="Proteomes" id="UP000229335"/>
    </source>
</evidence>
<accession>A0A2M6WN98</accession>
<dbReference type="Proteomes" id="UP000229335">
    <property type="component" value="Unassembled WGS sequence"/>
</dbReference>
<dbReference type="AlphaFoldDB" id="A0A2M6WN98"/>
<evidence type="ECO:0000256" key="9">
    <source>
        <dbReference type="ARBA" id="ARBA00022984"/>
    </source>
</evidence>
<organism evidence="16 17">
    <name type="scientific">Candidatus Falkowbacteria bacterium CG10_big_fil_rev_8_21_14_0_10_43_11</name>
    <dbReference type="NCBI Taxonomy" id="1974568"/>
    <lineage>
        <taxon>Bacteria</taxon>
        <taxon>Candidatus Falkowiibacteriota</taxon>
    </lineage>
</organism>
<dbReference type="InterPro" id="IPR001460">
    <property type="entry name" value="PCN-bd_Tpept"/>
</dbReference>
<dbReference type="InterPro" id="IPR036138">
    <property type="entry name" value="PBP_dimer_sf"/>
</dbReference>
<dbReference type="InterPro" id="IPR005311">
    <property type="entry name" value="PBP_dimer"/>
</dbReference>
<evidence type="ECO:0000256" key="6">
    <source>
        <dbReference type="ARBA" id="ARBA00022692"/>
    </source>
</evidence>
<keyword evidence="7" id="KW-0378">Hydrolase</keyword>
<evidence type="ECO:0000256" key="13">
    <source>
        <dbReference type="SAM" id="Phobius"/>
    </source>
</evidence>